<evidence type="ECO:0000313" key="8">
    <source>
        <dbReference type="Proteomes" id="UP001497516"/>
    </source>
</evidence>
<keyword evidence="3 5" id="KW-0808">Transferase</keyword>
<keyword evidence="5" id="KW-0328">Glycosyltransferase</keyword>
<evidence type="ECO:0000313" key="7">
    <source>
        <dbReference type="EMBL" id="CAL1388669.1"/>
    </source>
</evidence>
<keyword evidence="8" id="KW-1185">Reference proteome</keyword>
<evidence type="ECO:0000256" key="1">
    <source>
        <dbReference type="ARBA" id="ARBA00004935"/>
    </source>
</evidence>
<dbReference type="Gene3D" id="3.40.50.2000">
    <property type="entry name" value="Glycogen Phosphorylase B"/>
    <property type="match status" value="2"/>
</dbReference>
<dbReference type="GO" id="GO:0080044">
    <property type="term" value="F:quercetin 7-O-glucosyltransferase activity"/>
    <property type="evidence" value="ECO:0007669"/>
    <property type="project" value="TreeGrafter"/>
</dbReference>
<proteinExistence type="inferred from homology"/>
<dbReference type="InterPro" id="IPR035595">
    <property type="entry name" value="UDP_glycos_trans_CS"/>
</dbReference>
<dbReference type="GO" id="GO:0047213">
    <property type="term" value="F:anthocyanidin 3-O-glucosyltransferase activity"/>
    <property type="evidence" value="ECO:0007669"/>
    <property type="project" value="UniProtKB-EC"/>
</dbReference>
<protein>
    <recommendedName>
        <fullName evidence="6">Glycosyltransferase</fullName>
        <ecNumber evidence="6">2.4.1.-</ecNumber>
    </recommendedName>
</protein>
<evidence type="ECO:0000256" key="6">
    <source>
        <dbReference type="RuleBase" id="RU362057"/>
    </source>
</evidence>
<evidence type="ECO:0000256" key="5">
    <source>
        <dbReference type="RuleBase" id="RU003718"/>
    </source>
</evidence>
<dbReference type="EC" id="2.4.1.-" evidence="6"/>
<dbReference type="EMBL" id="OZ034818">
    <property type="protein sequence ID" value="CAL1388669.1"/>
    <property type="molecule type" value="Genomic_DNA"/>
</dbReference>
<accession>A0AAV2ERU2</accession>
<dbReference type="FunFam" id="3.40.50.2000:FF:000019">
    <property type="entry name" value="Glycosyltransferase"/>
    <property type="match status" value="1"/>
</dbReference>
<reference evidence="7 8" key="1">
    <citation type="submission" date="2024-04" db="EMBL/GenBank/DDBJ databases">
        <authorList>
            <person name="Fracassetti M."/>
        </authorList>
    </citation>
    <scope>NUCLEOTIDE SEQUENCE [LARGE SCALE GENOMIC DNA]</scope>
</reference>
<sequence length="498" mass="54021">MALHNEEEEEEEPHVLMVAFSAQGHLNPMLRLGKRLISHGLHVTIATTHLQPGRRLFKPSSSSTTARDIEFLFYSDGLDGRKVDLDTFMDSLSQHGPTNLTKLIHQNYHTAPADANNSTGTRKTRRRRRLCCIVSNTFVPWAAYVAHDLGIPCAMLWIQPVALYAVYYRYYRNLNPFPTLTDPDLTVNLPGLPPLRTEDLPSFVLPTNTFGAFSKLFSEMFGAMEKHASWVLANSFHALEADVIINSSKDLFPVVPVGPLVDPSLLGKGEEEEADGAVNLWEVDHSCMEWLDEQAAGSVVYVSFGSLATLSADQSASLEMALKEGRWPFVWVVKGTEAGELSSSSGGGQGIVVAWAPQTKVLAHRAVGCFVTHGGWNSTLEAVAAGVPMVVYPQWSDQPTNAKLVEDVFGVGVRVRANGDGKIVIGSEEMGRAIREVMDGPKSEQIKGNARRLKIAAGEAVAGGGEGTSEVSVRKFVDEIIGRSCSSSGPCCGREGIS</sequence>
<dbReference type="AlphaFoldDB" id="A0AAV2ERU2"/>
<dbReference type="PANTHER" id="PTHR11926">
    <property type="entry name" value="GLUCOSYL/GLUCURONOSYL TRANSFERASES"/>
    <property type="match status" value="1"/>
</dbReference>
<evidence type="ECO:0000256" key="4">
    <source>
        <dbReference type="ARBA" id="ARBA00047606"/>
    </source>
</evidence>
<dbReference type="GO" id="GO:0080043">
    <property type="term" value="F:quercetin 3-O-glucosyltransferase activity"/>
    <property type="evidence" value="ECO:0007669"/>
    <property type="project" value="TreeGrafter"/>
</dbReference>
<comment type="similarity">
    <text evidence="2 5">Belongs to the UDP-glycosyltransferase family.</text>
</comment>
<dbReference type="PANTHER" id="PTHR11926:SF1441">
    <property type="entry name" value="GLYCOSYLTRANSFERASE"/>
    <property type="match status" value="1"/>
</dbReference>
<comment type="pathway">
    <text evidence="1">Pigment biosynthesis; anthocyanin biosynthesis.</text>
</comment>
<dbReference type="InterPro" id="IPR002213">
    <property type="entry name" value="UDP_glucos_trans"/>
</dbReference>
<gene>
    <name evidence="7" type="ORF">LTRI10_LOCUS29586</name>
</gene>
<dbReference type="CDD" id="cd03784">
    <property type="entry name" value="GT1_Gtf-like"/>
    <property type="match status" value="1"/>
</dbReference>
<name>A0AAV2ERU2_9ROSI</name>
<comment type="catalytic activity">
    <reaction evidence="4">
        <text>an anthocyanidin + UDP-alpha-D-glucose + H(+) = an anthocyanidin 3-O-beta-D-glucoside + UDP</text>
        <dbReference type="Rhea" id="RHEA:20093"/>
        <dbReference type="ChEBI" id="CHEBI:15378"/>
        <dbReference type="ChEBI" id="CHEBI:16307"/>
        <dbReference type="ChEBI" id="CHEBI:58223"/>
        <dbReference type="ChEBI" id="CHEBI:58885"/>
        <dbReference type="ChEBI" id="CHEBI:143576"/>
        <dbReference type="EC" id="2.4.1.115"/>
    </reaction>
</comment>
<dbReference type="Pfam" id="PF00201">
    <property type="entry name" value="UDPGT"/>
    <property type="match status" value="1"/>
</dbReference>
<evidence type="ECO:0000256" key="2">
    <source>
        <dbReference type="ARBA" id="ARBA00009995"/>
    </source>
</evidence>
<dbReference type="Proteomes" id="UP001497516">
    <property type="component" value="Chromosome 5"/>
</dbReference>
<dbReference type="SUPFAM" id="SSF53756">
    <property type="entry name" value="UDP-Glycosyltransferase/glycogen phosphorylase"/>
    <property type="match status" value="1"/>
</dbReference>
<dbReference type="PROSITE" id="PS00375">
    <property type="entry name" value="UDPGT"/>
    <property type="match status" value="1"/>
</dbReference>
<evidence type="ECO:0000256" key="3">
    <source>
        <dbReference type="ARBA" id="ARBA00022679"/>
    </source>
</evidence>
<organism evidence="7 8">
    <name type="scientific">Linum trigynum</name>
    <dbReference type="NCBI Taxonomy" id="586398"/>
    <lineage>
        <taxon>Eukaryota</taxon>
        <taxon>Viridiplantae</taxon>
        <taxon>Streptophyta</taxon>
        <taxon>Embryophyta</taxon>
        <taxon>Tracheophyta</taxon>
        <taxon>Spermatophyta</taxon>
        <taxon>Magnoliopsida</taxon>
        <taxon>eudicotyledons</taxon>
        <taxon>Gunneridae</taxon>
        <taxon>Pentapetalae</taxon>
        <taxon>rosids</taxon>
        <taxon>fabids</taxon>
        <taxon>Malpighiales</taxon>
        <taxon>Linaceae</taxon>
        <taxon>Linum</taxon>
    </lineage>
</organism>